<organism evidence="1 2">
    <name type="scientific">Breznakia blatticola</name>
    <dbReference type="NCBI Taxonomy" id="1754012"/>
    <lineage>
        <taxon>Bacteria</taxon>
        <taxon>Bacillati</taxon>
        <taxon>Bacillota</taxon>
        <taxon>Erysipelotrichia</taxon>
        <taxon>Erysipelotrichales</taxon>
        <taxon>Erysipelotrichaceae</taxon>
        <taxon>Breznakia</taxon>
    </lineage>
</organism>
<evidence type="ECO:0000313" key="1">
    <source>
        <dbReference type="EMBL" id="TDW25080.1"/>
    </source>
</evidence>
<accession>A0A4R8A9L6</accession>
<name>A0A4R8A9L6_9FIRM</name>
<evidence type="ECO:0000313" key="2">
    <source>
        <dbReference type="Proteomes" id="UP000294743"/>
    </source>
</evidence>
<protein>
    <submittedName>
        <fullName evidence="1">Uncharacterized protein</fullName>
    </submittedName>
</protein>
<sequence>MKLIKIILWLCFLPIALVLAFLSGFQSAAGKR</sequence>
<dbReference type="Proteomes" id="UP000294743">
    <property type="component" value="Unassembled WGS sequence"/>
</dbReference>
<gene>
    <name evidence="1" type="ORF">EDD63_10621</name>
</gene>
<reference evidence="1 2" key="1">
    <citation type="submission" date="2019-03" db="EMBL/GenBank/DDBJ databases">
        <title>Genomic Encyclopedia of Type Strains, Phase IV (KMG-IV): sequencing the most valuable type-strain genomes for metagenomic binning, comparative biology and taxonomic classification.</title>
        <authorList>
            <person name="Goeker M."/>
        </authorList>
    </citation>
    <scope>NUCLEOTIDE SEQUENCE [LARGE SCALE GENOMIC DNA]</scope>
    <source>
        <strain evidence="1 2">DSM 28867</strain>
    </source>
</reference>
<proteinExistence type="predicted"/>
<dbReference type="AlphaFoldDB" id="A0A4R8A9L6"/>
<comment type="caution">
    <text evidence="1">The sequence shown here is derived from an EMBL/GenBank/DDBJ whole genome shotgun (WGS) entry which is preliminary data.</text>
</comment>
<keyword evidence="2" id="KW-1185">Reference proteome</keyword>
<dbReference type="EMBL" id="SODD01000006">
    <property type="protein sequence ID" value="TDW25080.1"/>
    <property type="molecule type" value="Genomic_DNA"/>
</dbReference>